<comment type="caution">
    <text evidence="2">The sequence shown here is derived from an EMBL/GenBank/DDBJ whole genome shotgun (WGS) entry which is preliminary data.</text>
</comment>
<name>A0A0A2LZ95_9FLAO</name>
<dbReference type="AlphaFoldDB" id="A0A0A2LZ95"/>
<dbReference type="eggNOG" id="ENOG5032SQF">
    <property type="taxonomic scope" value="Bacteria"/>
</dbReference>
<evidence type="ECO:0000313" key="3">
    <source>
        <dbReference type="Proteomes" id="UP000030152"/>
    </source>
</evidence>
<accession>A0A0A2LZ95</accession>
<sequence length="220" mass="25309">MAKELPPYVSATGLLQELFKKIQEAPPPSRFSQDFLFTNLKFNKSGSTIPFIPFLKRIGFISNDGTPTEIYKQFRNPDIKISGNAMAQAFTIAYKDLYSRNEYWHKLSKEDLKNFLVEKLELDTKNEALKKLISTIETLKKYTDFENLSQKLNEVVTELENKEPEPEPQVKKNTAKISHQDDSIDSINLSYTINLNLPETSDIAVFNAIFKSLKEHLLKK</sequence>
<dbReference type="EMBL" id="JRLX01000023">
    <property type="protein sequence ID" value="KGO85349.1"/>
    <property type="molecule type" value="Genomic_DNA"/>
</dbReference>
<feature type="compositionally biased region" description="Basic and acidic residues" evidence="1">
    <location>
        <begin position="159"/>
        <end position="170"/>
    </location>
</feature>
<feature type="region of interest" description="Disordered" evidence="1">
    <location>
        <begin position="159"/>
        <end position="178"/>
    </location>
</feature>
<dbReference type="InterPro" id="IPR035235">
    <property type="entry name" value="DUF5343"/>
</dbReference>
<gene>
    <name evidence="2" type="ORF">Q765_16520</name>
</gene>
<dbReference type="Proteomes" id="UP000030152">
    <property type="component" value="Unassembled WGS sequence"/>
</dbReference>
<keyword evidence="3" id="KW-1185">Reference proteome</keyword>
<organism evidence="2 3">
    <name type="scientific">Flavobacterium rivuli WB 3.3-2 = DSM 21788</name>
    <dbReference type="NCBI Taxonomy" id="1121895"/>
    <lineage>
        <taxon>Bacteria</taxon>
        <taxon>Pseudomonadati</taxon>
        <taxon>Bacteroidota</taxon>
        <taxon>Flavobacteriia</taxon>
        <taxon>Flavobacteriales</taxon>
        <taxon>Flavobacteriaceae</taxon>
        <taxon>Flavobacterium</taxon>
    </lineage>
</organism>
<dbReference type="STRING" id="1121895.GCA_000378485_01750"/>
<evidence type="ECO:0000256" key="1">
    <source>
        <dbReference type="SAM" id="MobiDB-lite"/>
    </source>
</evidence>
<dbReference type="RefSeq" id="WP_020212903.1">
    <property type="nucleotide sequence ID" value="NZ_JRLX01000023.1"/>
</dbReference>
<dbReference type="OrthoDB" id="5186897at2"/>
<protein>
    <recommendedName>
        <fullName evidence="4">DUF5343 domain-containing protein</fullName>
    </recommendedName>
</protein>
<proteinExistence type="predicted"/>
<reference evidence="2 3" key="1">
    <citation type="submission" date="2013-09" db="EMBL/GenBank/DDBJ databases">
        <authorList>
            <person name="Zeng Z."/>
            <person name="Chen C."/>
        </authorList>
    </citation>
    <scope>NUCLEOTIDE SEQUENCE [LARGE SCALE GENOMIC DNA]</scope>
    <source>
        <strain evidence="2 3">WB 3.3-2</strain>
    </source>
</reference>
<dbReference type="Pfam" id="PF17278">
    <property type="entry name" value="DUF5343"/>
    <property type="match status" value="1"/>
</dbReference>
<evidence type="ECO:0008006" key="4">
    <source>
        <dbReference type="Google" id="ProtNLM"/>
    </source>
</evidence>
<evidence type="ECO:0000313" key="2">
    <source>
        <dbReference type="EMBL" id="KGO85349.1"/>
    </source>
</evidence>